<evidence type="ECO:0000256" key="1">
    <source>
        <dbReference type="PROSITE-ProRule" id="PRU00339"/>
    </source>
</evidence>
<sequence length="561" mass="64122">MRRHIQQQAENAFLAGDYATAAKIWVQANGLPGDINVLKNIYSQVNIRIEDAPHPDLFAILGIIALDYNEIFDTNRESALKSCVKWSERGLEIDPNSYYCNRHAGSALYWLNDWNAAAAYYKKAVELSPSPVLQIRLFHIQNRNYSTPDFSTLLIDLETEMAMEAYNAGVEINYLLDQYPAMPAHEAERLSALKQQCYEHAYRLFRGAVVQNNGDIINFDPHTFAMCCHNLARELRLHGEQARAIAICTEGIEQSSFMIILQNRMGAYLDAEDLKNALQDGEQLIERFGEEMDTISYLATIDMICYCHMELKSYTDALQWINLGLETYYELEATDPITHHGEVVRCFTNFFIHKSNAESALGIQTEVTVASEETDRLLEQMPDNPSLLISRANTFIDEGNYAKALECYQYALHFAAEKGQERSVQVALYDMGYLYIAYLKDNEEACVNFEQSIASGNTDFWCYYWATHCTYHLSDNEKTLYYGDGALKALPQQENVTDDIIAEIYEHMGTSFLDLQRYDDAITHLQQSLSYQDMPTTRANLKVAEATKQSSRGFFHKLFNK</sequence>
<dbReference type="InterPro" id="IPR019734">
    <property type="entry name" value="TPR_rpt"/>
</dbReference>
<dbReference type="RefSeq" id="WP_210353863.1">
    <property type="nucleotide sequence ID" value="NZ_JAEQMU010000001.1"/>
</dbReference>
<dbReference type="Gene3D" id="1.25.40.10">
    <property type="entry name" value="Tetratricopeptide repeat domain"/>
    <property type="match status" value="4"/>
</dbReference>
<comment type="caution">
    <text evidence="2">The sequence shown here is derived from an EMBL/GenBank/DDBJ whole genome shotgun (WGS) entry which is preliminary data.</text>
</comment>
<dbReference type="SMART" id="SM00028">
    <property type="entry name" value="TPR"/>
    <property type="match status" value="4"/>
</dbReference>
<dbReference type="InterPro" id="IPR011990">
    <property type="entry name" value="TPR-like_helical_dom_sf"/>
</dbReference>
<keyword evidence="1" id="KW-0802">TPR repeat</keyword>
<dbReference type="Proteomes" id="UP001597440">
    <property type="component" value="Unassembled WGS sequence"/>
</dbReference>
<reference evidence="3" key="1">
    <citation type="journal article" date="2019" name="Int. J. Syst. Evol. Microbiol.">
        <title>The Global Catalogue of Microorganisms (GCM) 10K type strain sequencing project: providing services to taxonomists for standard genome sequencing and annotation.</title>
        <authorList>
            <consortium name="The Broad Institute Genomics Platform"/>
            <consortium name="The Broad Institute Genome Sequencing Center for Infectious Disease"/>
            <person name="Wu L."/>
            <person name="Ma J."/>
        </authorList>
    </citation>
    <scope>NUCLEOTIDE SEQUENCE [LARGE SCALE GENOMIC DNA]</scope>
    <source>
        <strain evidence="3">KCTC 52298</strain>
    </source>
</reference>
<dbReference type="PROSITE" id="PS50005">
    <property type="entry name" value="TPR"/>
    <property type="match status" value="1"/>
</dbReference>
<keyword evidence="3" id="KW-1185">Reference proteome</keyword>
<dbReference type="SUPFAM" id="SSF48452">
    <property type="entry name" value="TPR-like"/>
    <property type="match status" value="3"/>
</dbReference>
<proteinExistence type="predicted"/>
<protein>
    <submittedName>
        <fullName evidence="2">Tetratricopeptide repeat protein</fullName>
    </submittedName>
</protein>
<dbReference type="PANTHER" id="PTHR12558">
    <property type="entry name" value="CELL DIVISION CYCLE 16,23,27"/>
    <property type="match status" value="1"/>
</dbReference>
<feature type="repeat" description="TPR" evidence="1">
    <location>
        <begin position="502"/>
        <end position="535"/>
    </location>
</feature>
<gene>
    <name evidence="2" type="ORF">ACFSQW_14145</name>
</gene>
<accession>A0ABW5L3F9</accession>
<evidence type="ECO:0000313" key="2">
    <source>
        <dbReference type="EMBL" id="MFD2555544.1"/>
    </source>
</evidence>
<evidence type="ECO:0000313" key="3">
    <source>
        <dbReference type="Proteomes" id="UP001597440"/>
    </source>
</evidence>
<dbReference type="EMBL" id="JBHULD010000014">
    <property type="protein sequence ID" value="MFD2555544.1"/>
    <property type="molecule type" value="Genomic_DNA"/>
</dbReference>
<organism evidence="2 3">
    <name type="scientific">Sphingobacterium tabacisoli</name>
    <dbReference type="NCBI Taxonomy" id="2044855"/>
    <lineage>
        <taxon>Bacteria</taxon>
        <taxon>Pseudomonadati</taxon>
        <taxon>Bacteroidota</taxon>
        <taxon>Sphingobacteriia</taxon>
        <taxon>Sphingobacteriales</taxon>
        <taxon>Sphingobacteriaceae</taxon>
        <taxon>Sphingobacterium</taxon>
    </lineage>
</organism>
<dbReference type="PANTHER" id="PTHR12558:SF13">
    <property type="entry name" value="CELL DIVISION CYCLE PROTEIN 27 HOMOLOG"/>
    <property type="match status" value="1"/>
</dbReference>
<name>A0ABW5L3F9_9SPHI</name>